<dbReference type="AlphaFoldDB" id="A0AAE1ACY1"/>
<protein>
    <submittedName>
        <fullName evidence="1">Uncharacterized protein</fullName>
    </submittedName>
</protein>
<accession>A0AAE1ACY1</accession>
<comment type="caution">
    <text evidence="1">The sequence shown here is derived from an EMBL/GenBank/DDBJ whole genome shotgun (WGS) entry which is preliminary data.</text>
</comment>
<name>A0AAE1ACY1_9GAST</name>
<keyword evidence="2" id="KW-1185">Reference proteome</keyword>
<reference evidence="1" key="1">
    <citation type="journal article" date="2023" name="G3 (Bethesda)">
        <title>A reference genome for the long-term kleptoplast-retaining sea slug Elysia crispata morphotype clarki.</title>
        <authorList>
            <person name="Eastman K.E."/>
            <person name="Pendleton A.L."/>
            <person name="Shaikh M.A."/>
            <person name="Suttiyut T."/>
            <person name="Ogas R."/>
            <person name="Tomko P."/>
            <person name="Gavelis G."/>
            <person name="Widhalm J.R."/>
            <person name="Wisecaver J.H."/>
        </authorList>
    </citation>
    <scope>NUCLEOTIDE SEQUENCE</scope>
    <source>
        <strain evidence="1">ECLA1</strain>
    </source>
</reference>
<sequence>MDEGADCHGTICLIDFLALVIRDENKQGRERQKPCNYTAPLLYSASTQRLTLSRSGDFGNDRSSGCDDKLSNRAALNTVSNATKRKSKTATITLCDKGCVGKP</sequence>
<organism evidence="1 2">
    <name type="scientific">Elysia crispata</name>
    <name type="common">lettuce slug</name>
    <dbReference type="NCBI Taxonomy" id="231223"/>
    <lineage>
        <taxon>Eukaryota</taxon>
        <taxon>Metazoa</taxon>
        <taxon>Spiralia</taxon>
        <taxon>Lophotrochozoa</taxon>
        <taxon>Mollusca</taxon>
        <taxon>Gastropoda</taxon>
        <taxon>Heterobranchia</taxon>
        <taxon>Euthyneura</taxon>
        <taxon>Panpulmonata</taxon>
        <taxon>Sacoglossa</taxon>
        <taxon>Placobranchoidea</taxon>
        <taxon>Plakobranchidae</taxon>
        <taxon>Elysia</taxon>
    </lineage>
</organism>
<dbReference type="EMBL" id="JAWDGP010002127">
    <property type="protein sequence ID" value="KAK3785543.1"/>
    <property type="molecule type" value="Genomic_DNA"/>
</dbReference>
<evidence type="ECO:0000313" key="1">
    <source>
        <dbReference type="EMBL" id="KAK3785543.1"/>
    </source>
</evidence>
<dbReference type="Proteomes" id="UP001283361">
    <property type="component" value="Unassembled WGS sequence"/>
</dbReference>
<evidence type="ECO:0000313" key="2">
    <source>
        <dbReference type="Proteomes" id="UP001283361"/>
    </source>
</evidence>
<proteinExistence type="predicted"/>
<gene>
    <name evidence="1" type="ORF">RRG08_048677</name>
</gene>